<dbReference type="Proteomes" id="UP000243499">
    <property type="component" value="Chromosome 7"/>
</dbReference>
<evidence type="ECO:0000256" key="1">
    <source>
        <dbReference type="SAM" id="MobiDB-lite"/>
    </source>
</evidence>
<name>A0A2T8IAL6_9POAL</name>
<accession>A0A2T8IAL6</accession>
<gene>
    <name evidence="2" type="ORF">PAHAL_7G005600</name>
</gene>
<sequence>MMAQQRRSTMGPVMGVTRLMGYSPGVPPPVIALVRVSFDLLLLLMDRISQMKLRRLCDEVEVAARTGRKEKPHNHSQMPDLNP</sequence>
<feature type="region of interest" description="Disordered" evidence="1">
    <location>
        <begin position="64"/>
        <end position="83"/>
    </location>
</feature>
<reference evidence="2" key="1">
    <citation type="submission" date="2018-04" db="EMBL/GenBank/DDBJ databases">
        <title>WGS assembly of Panicum hallii.</title>
        <authorList>
            <person name="Lovell J."/>
            <person name="Jenkins J."/>
            <person name="Lowry D."/>
            <person name="Mamidi S."/>
            <person name="Sreedasyam A."/>
            <person name="Weng X."/>
            <person name="Barry K."/>
            <person name="Bonette J."/>
            <person name="Campitelli B."/>
            <person name="Daum C."/>
            <person name="Gordon S."/>
            <person name="Gould B."/>
            <person name="Lipzen A."/>
            <person name="Macqueen A."/>
            <person name="Palacio-Mejia J."/>
            <person name="Plott C."/>
            <person name="Shakirov E."/>
            <person name="Shu S."/>
            <person name="Yoshinaga Y."/>
            <person name="Zane M."/>
            <person name="Rokhsar D."/>
            <person name="Grimwood J."/>
            <person name="Schmutz J."/>
            <person name="Juenger T."/>
        </authorList>
    </citation>
    <scope>NUCLEOTIDE SEQUENCE [LARGE SCALE GENOMIC DNA]</scope>
    <source>
        <strain evidence="2">FIL2</strain>
    </source>
</reference>
<dbReference type="Gramene" id="PVH34678">
    <property type="protein sequence ID" value="PVH34678"/>
    <property type="gene ID" value="PAHAL_7G005600"/>
</dbReference>
<proteinExistence type="predicted"/>
<organism evidence="2">
    <name type="scientific">Panicum hallii</name>
    <dbReference type="NCBI Taxonomy" id="206008"/>
    <lineage>
        <taxon>Eukaryota</taxon>
        <taxon>Viridiplantae</taxon>
        <taxon>Streptophyta</taxon>
        <taxon>Embryophyta</taxon>
        <taxon>Tracheophyta</taxon>
        <taxon>Spermatophyta</taxon>
        <taxon>Magnoliopsida</taxon>
        <taxon>Liliopsida</taxon>
        <taxon>Poales</taxon>
        <taxon>Poaceae</taxon>
        <taxon>PACMAD clade</taxon>
        <taxon>Panicoideae</taxon>
        <taxon>Panicodae</taxon>
        <taxon>Paniceae</taxon>
        <taxon>Panicinae</taxon>
        <taxon>Panicum</taxon>
        <taxon>Panicum sect. Panicum</taxon>
    </lineage>
</organism>
<dbReference type="AlphaFoldDB" id="A0A2T8IAL6"/>
<protein>
    <submittedName>
        <fullName evidence="2">Uncharacterized protein</fullName>
    </submittedName>
</protein>
<dbReference type="EMBL" id="CM008052">
    <property type="protein sequence ID" value="PVH34678.1"/>
    <property type="molecule type" value="Genomic_DNA"/>
</dbReference>
<evidence type="ECO:0000313" key="2">
    <source>
        <dbReference type="EMBL" id="PVH34678.1"/>
    </source>
</evidence>